<dbReference type="PANTHER" id="PTHR43373:SF1">
    <property type="entry name" value="NA(+)_H(+) ANTIPORTER SUBUNIT A"/>
    <property type="match status" value="1"/>
</dbReference>
<evidence type="ECO:0000259" key="4">
    <source>
        <dbReference type="Pfam" id="PF00361"/>
    </source>
</evidence>
<feature type="transmembrane region" description="Helical" evidence="3">
    <location>
        <begin position="208"/>
        <end position="227"/>
    </location>
</feature>
<proteinExistence type="predicted"/>
<evidence type="ECO:0000256" key="1">
    <source>
        <dbReference type="ARBA" id="ARBA00004127"/>
    </source>
</evidence>
<feature type="transmembrane region" description="Helical" evidence="3">
    <location>
        <begin position="459"/>
        <end position="478"/>
    </location>
</feature>
<feature type="transmembrane region" description="Helical" evidence="3">
    <location>
        <begin position="6"/>
        <end position="27"/>
    </location>
</feature>
<feature type="transmembrane region" description="Helical" evidence="3">
    <location>
        <begin position="414"/>
        <end position="439"/>
    </location>
</feature>
<dbReference type="EMBL" id="AXCZ01000092">
    <property type="protein sequence ID" value="KGM12700.1"/>
    <property type="molecule type" value="Genomic_DNA"/>
</dbReference>
<sequence length="498" mass="52233">MADASSLLPLLLVLTALVPTVVIFLLPEPREGARRLVNMTGAVVKVVLVVVLLVGVARGADHEWRHALLPGIDLVLRVDPIPLLFVALSSVLWLTTTVYAIGYLEAGERRSRFFGFFSLCVTATIGIALAGNLVTFLLFYELLTIATYPLVAHQGTGRALRGARAYLAYSVVGGAVLLVGVALLHVLAGPVEFLDYAPLTGLAHTHPYLLTAVFVLLVGGLAVKTAIVPLHGWLPRAMVAPAPVSALLHAVAVVKAGAYGIVRVVHDLYGVALVQRLDLLTPLAVVAAVTILYGSVRALSQDDLKRRLAFSTVSQVSYVVLGVTLVSVAGLAGGLVHLVHQGIQKVTLFYCAGLLAKSAGVTKVSQMSGVGRRMPWTMAAFTVAALGMIGVPPTAGFVTKWYIGTGSLEAGQGWVVLVLLASGALNAAYFLPVLARAWFRSPERDGDAPAPTGLERDPWLLLPTVATGASVLLVGVLAGSPFSPLGWATSISEGVLQP</sequence>
<keyword evidence="3" id="KW-0472">Membrane</keyword>
<dbReference type="Pfam" id="PF00361">
    <property type="entry name" value="Proton_antipo_M"/>
    <property type="match status" value="1"/>
</dbReference>
<dbReference type="PRINTS" id="PR01434">
    <property type="entry name" value="NADHDHGNASE5"/>
</dbReference>
<dbReference type="GO" id="GO:0016020">
    <property type="term" value="C:membrane"/>
    <property type="evidence" value="ECO:0007669"/>
    <property type="project" value="UniProtKB-SubCell"/>
</dbReference>
<keyword evidence="3" id="KW-1133">Transmembrane helix</keyword>
<feature type="transmembrane region" description="Helical" evidence="3">
    <location>
        <begin position="279"/>
        <end position="296"/>
    </location>
</feature>
<dbReference type="PANTHER" id="PTHR43373">
    <property type="entry name" value="NA(+)/H(+) ANTIPORTER SUBUNIT"/>
    <property type="match status" value="1"/>
</dbReference>
<feature type="transmembrane region" description="Helical" evidence="3">
    <location>
        <begin position="239"/>
        <end position="259"/>
    </location>
</feature>
<dbReference type="InterPro" id="IPR050616">
    <property type="entry name" value="CPA3_Na-H_Antiporter_A"/>
</dbReference>
<reference evidence="5 6" key="1">
    <citation type="submission" date="2013-08" db="EMBL/GenBank/DDBJ databases">
        <title>Genome sequencing of Cellulomonas bogoriensis 69B4.</title>
        <authorList>
            <person name="Chen F."/>
            <person name="Li Y."/>
            <person name="Wang G."/>
        </authorList>
    </citation>
    <scope>NUCLEOTIDE SEQUENCE [LARGE SCALE GENOMIC DNA]</scope>
    <source>
        <strain evidence="5 6">69B4</strain>
    </source>
</reference>
<protein>
    <submittedName>
        <fullName evidence="5">NADH dehydrogenase</fullName>
    </submittedName>
</protein>
<keyword evidence="6" id="KW-1185">Reference proteome</keyword>
<dbReference type="InterPro" id="IPR001750">
    <property type="entry name" value="ND/Mrp_TM"/>
</dbReference>
<feature type="transmembrane region" description="Helical" evidence="3">
    <location>
        <begin position="316"/>
        <end position="340"/>
    </location>
</feature>
<evidence type="ECO:0000256" key="2">
    <source>
        <dbReference type="RuleBase" id="RU000320"/>
    </source>
</evidence>
<keyword evidence="2 3" id="KW-0812">Transmembrane</keyword>
<feature type="transmembrane region" description="Helical" evidence="3">
    <location>
        <begin position="80"/>
        <end position="101"/>
    </location>
</feature>
<dbReference type="RefSeq" id="WP_052105304.1">
    <property type="nucleotide sequence ID" value="NZ_AXCZ01000092.1"/>
</dbReference>
<comment type="caution">
    <text evidence="5">The sequence shown here is derived from an EMBL/GenBank/DDBJ whole genome shotgun (WGS) entry which is preliminary data.</text>
</comment>
<organism evidence="5 6">
    <name type="scientific">Cellulomonas bogoriensis 69B4 = DSM 16987</name>
    <dbReference type="NCBI Taxonomy" id="1386082"/>
    <lineage>
        <taxon>Bacteria</taxon>
        <taxon>Bacillati</taxon>
        <taxon>Actinomycetota</taxon>
        <taxon>Actinomycetes</taxon>
        <taxon>Micrococcales</taxon>
        <taxon>Cellulomonadaceae</taxon>
        <taxon>Cellulomonas</taxon>
    </lineage>
</organism>
<feature type="transmembrane region" description="Helical" evidence="3">
    <location>
        <begin position="39"/>
        <end position="60"/>
    </location>
</feature>
<feature type="transmembrane region" description="Helical" evidence="3">
    <location>
        <begin position="376"/>
        <end position="402"/>
    </location>
</feature>
<comment type="subcellular location">
    <subcellularLocation>
        <location evidence="1">Endomembrane system</location>
        <topology evidence="1">Multi-pass membrane protein</topology>
    </subcellularLocation>
    <subcellularLocation>
        <location evidence="2">Membrane</location>
        <topology evidence="2">Multi-pass membrane protein</topology>
    </subcellularLocation>
</comment>
<gene>
    <name evidence="5" type="ORF">N869_00010</name>
</gene>
<evidence type="ECO:0000313" key="6">
    <source>
        <dbReference type="Proteomes" id="UP000054314"/>
    </source>
</evidence>
<evidence type="ECO:0000313" key="5">
    <source>
        <dbReference type="EMBL" id="KGM12700.1"/>
    </source>
</evidence>
<name>A0A0A0BXM7_9CELL</name>
<feature type="domain" description="NADH:quinone oxidoreductase/Mrp antiporter transmembrane" evidence="4">
    <location>
        <begin position="130"/>
        <end position="420"/>
    </location>
</feature>
<dbReference type="Proteomes" id="UP000054314">
    <property type="component" value="Unassembled WGS sequence"/>
</dbReference>
<dbReference type="OrthoDB" id="9811798at2"/>
<dbReference type="AlphaFoldDB" id="A0A0A0BXM7"/>
<feature type="transmembrane region" description="Helical" evidence="3">
    <location>
        <begin position="165"/>
        <end position="188"/>
    </location>
</feature>
<feature type="transmembrane region" description="Helical" evidence="3">
    <location>
        <begin position="113"/>
        <end position="130"/>
    </location>
</feature>
<accession>A0A0A0BXM7</accession>
<evidence type="ECO:0000256" key="3">
    <source>
        <dbReference type="SAM" id="Phobius"/>
    </source>
</evidence>
<dbReference type="GO" id="GO:0012505">
    <property type="term" value="C:endomembrane system"/>
    <property type="evidence" value="ECO:0007669"/>
    <property type="project" value="UniProtKB-SubCell"/>
</dbReference>